<dbReference type="Pfam" id="PF13462">
    <property type="entry name" value="Thioredoxin_4"/>
    <property type="match status" value="1"/>
</dbReference>
<dbReference type="Gene3D" id="3.40.30.10">
    <property type="entry name" value="Glutaredoxin"/>
    <property type="match status" value="1"/>
</dbReference>
<evidence type="ECO:0000313" key="15">
    <source>
        <dbReference type="Proteomes" id="UP000219612"/>
    </source>
</evidence>
<evidence type="ECO:0000256" key="7">
    <source>
        <dbReference type="ARBA" id="ARBA00022989"/>
    </source>
</evidence>
<dbReference type="EMBL" id="OBDY01000002">
    <property type="protein sequence ID" value="SNY25691.1"/>
    <property type="molecule type" value="Genomic_DNA"/>
</dbReference>
<dbReference type="GO" id="GO:0005886">
    <property type="term" value="C:plasma membrane"/>
    <property type="evidence" value="ECO:0007669"/>
    <property type="project" value="UniProtKB-SubCell"/>
</dbReference>
<dbReference type="NCBIfam" id="TIGR00773">
    <property type="entry name" value="NhaA"/>
    <property type="match status" value="1"/>
</dbReference>
<keyword evidence="4 12" id="KW-0050">Antiport</keyword>
<feature type="transmembrane region" description="Helical" evidence="12">
    <location>
        <begin position="343"/>
        <end position="371"/>
    </location>
</feature>
<dbReference type="GO" id="GO:0015385">
    <property type="term" value="F:sodium:proton antiporter activity"/>
    <property type="evidence" value="ECO:0007669"/>
    <property type="project" value="UniProtKB-UniRule"/>
</dbReference>
<name>A0A285GTP7_9ACTN</name>
<comment type="function">
    <text evidence="12">Na(+)/H(+) antiporter that extrudes sodium in exchange for external protons.</text>
</comment>
<feature type="transmembrane region" description="Helical" evidence="12">
    <location>
        <begin position="147"/>
        <end position="167"/>
    </location>
</feature>
<dbReference type="Proteomes" id="UP000219612">
    <property type="component" value="Unassembled WGS sequence"/>
</dbReference>
<dbReference type="InterPro" id="IPR036249">
    <property type="entry name" value="Thioredoxin-like_sf"/>
</dbReference>
<comment type="similarity">
    <text evidence="12">Belongs to the NhaA Na(+)/H(+) (TC 2.A.33) antiporter family.</text>
</comment>
<keyword evidence="8 12" id="KW-0915">Sodium</keyword>
<feature type="transmembrane region" description="Helical" evidence="12">
    <location>
        <begin position="200"/>
        <end position="217"/>
    </location>
</feature>
<feature type="transmembrane region" description="Helical" evidence="12">
    <location>
        <begin position="121"/>
        <end position="141"/>
    </location>
</feature>
<comment type="similarity">
    <text evidence="2">In the N-terminal section; belongs to the NhaA Na(+)/H(+) (TC 2.A.33) antiporter family.</text>
</comment>
<feature type="domain" description="Thioredoxin" evidence="13">
    <location>
        <begin position="414"/>
        <end position="616"/>
    </location>
</feature>
<evidence type="ECO:0000256" key="4">
    <source>
        <dbReference type="ARBA" id="ARBA00022449"/>
    </source>
</evidence>
<comment type="catalytic activity">
    <reaction evidence="12">
        <text>Na(+)(in) + 2 H(+)(out) = Na(+)(out) + 2 H(+)(in)</text>
        <dbReference type="Rhea" id="RHEA:29251"/>
        <dbReference type="ChEBI" id="CHEBI:15378"/>
        <dbReference type="ChEBI" id="CHEBI:29101"/>
    </reaction>
</comment>
<keyword evidence="11 12" id="KW-0739">Sodium transport</keyword>
<feature type="transmembrane region" description="Helical" evidence="12">
    <location>
        <begin position="246"/>
        <end position="264"/>
    </location>
</feature>
<sequence length="620" mass="65597">MSVSALVRRISDGGQAPRTERTLRLDRRIRTVLVTETRGAAALLAATVLALVWANLPGDSYETLWHTEFGVGLGGAAITEDLRHWINDGLMVFFFLLAGMEIRRELSFGDLRDRRAATVPILAAVGGMVVPAVIFAVLTAGTSAQHAWGMAMATDIAFALGVLALVGPRCPANVRVFLLTLAVVDDIGAILVIAVVYTEAIHPVPLLVAAVLLGVALAMRAAGVWRATPYFVVGVALWVATVESGLHPTIVGVVFGLLTPAFLARTADLDRLERILHKFRREPGPEAARTLSIAAQGAVSSNDRLQYLLRPWTSFVIVPLFALANAGVVLSPEVLSRAVTSPVTIGVFAALVAGKTLGIWGASAIVARTGLGRLPTGVRLPQVLSVGAVAGIGFTVSLFIAELALTDEQVRDEAKIGILAAAVAATGLGWLLFRITGRRTATGEATALRPPVEPTGEHHRGPLDAPIELVQFGDYECPFCREAAPAVAELLARHPGRLRYVWRHLPLDEIHPYARRAAQAAEAAAAQNAFWPMHDRLITAESLDDDALAEIARAAGLDVPRFTVDLDTAIIAAQVDADVRSAHDSGADGTPTFFLNGTRVDGPLDAVIAAVDQAAEAVPA</sequence>
<feature type="transmembrane region" description="Helical" evidence="12">
    <location>
        <begin position="383"/>
        <end position="404"/>
    </location>
</feature>
<comment type="subcellular location">
    <subcellularLocation>
        <location evidence="1">Cell inner membrane</location>
        <topology evidence="1">Multi-pass membrane protein</topology>
    </subcellularLocation>
    <subcellularLocation>
        <location evidence="12">Cell membrane</location>
        <topology evidence="12">Multi-pass membrane protein</topology>
    </subcellularLocation>
</comment>
<gene>
    <name evidence="12" type="primary">nhaA</name>
    <name evidence="14" type="ORF">SAMN05421748_102391</name>
</gene>
<feature type="transmembrane region" description="Helical" evidence="12">
    <location>
        <begin position="37"/>
        <end position="56"/>
    </location>
</feature>
<dbReference type="Pfam" id="PF06965">
    <property type="entry name" value="Na_H_antiport_1"/>
    <property type="match status" value="1"/>
</dbReference>
<keyword evidence="7 12" id="KW-1133">Transmembrane helix</keyword>
<feature type="transmembrane region" description="Helical" evidence="12">
    <location>
        <begin position="82"/>
        <end position="100"/>
    </location>
</feature>
<keyword evidence="3 12" id="KW-0813">Transport</keyword>
<keyword evidence="10 12" id="KW-0472">Membrane</keyword>
<evidence type="ECO:0000256" key="8">
    <source>
        <dbReference type="ARBA" id="ARBA00023053"/>
    </source>
</evidence>
<evidence type="ECO:0000256" key="3">
    <source>
        <dbReference type="ARBA" id="ARBA00022448"/>
    </source>
</evidence>
<feature type="transmembrane region" description="Helical" evidence="12">
    <location>
        <begin position="174"/>
        <end position="194"/>
    </location>
</feature>
<evidence type="ECO:0000256" key="2">
    <source>
        <dbReference type="ARBA" id="ARBA00007006"/>
    </source>
</evidence>
<evidence type="ECO:0000256" key="11">
    <source>
        <dbReference type="ARBA" id="ARBA00023201"/>
    </source>
</evidence>
<feature type="transmembrane region" description="Helical" evidence="12">
    <location>
        <begin position="224"/>
        <end position="240"/>
    </location>
</feature>
<evidence type="ECO:0000256" key="1">
    <source>
        <dbReference type="ARBA" id="ARBA00004429"/>
    </source>
</evidence>
<dbReference type="RefSeq" id="WP_097319129.1">
    <property type="nucleotide sequence ID" value="NZ_OBDY01000002.1"/>
</dbReference>
<dbReference type="GO" id="GO:0006885">
    <property type="term" value="P:regulation of pH"/>
    <property type="evidence" value="ECO:0007669"/>
    <property type="project" value="UniProtKB-UniRule"/>
</dbReference>
<evidence type="ECO:0000256" key="10">
    <source>
        <dbReference type="ARBA" id="ARBA00023136"/>
    </source>
</evidence>
<protein>
    <recommendedName>
        <fullName evidence="12">Na(+)/H(+) antiporter NhaA</fullName>
    </recommendedName>
    <alternativeName>
        <fullName evidence="12">Sodium/proton antiporter NhaA</fullName>
    </alternativeName>
</protein>
<dbReference type="InterPro" id="IPR013766">
    <property type="entry name" value="Thioredoxin_domain"/>
</dbReference>
<keyword evidence="5 12" id="KW-1003">Cell membrane</keyword>
<keyword evidence="6 12" id="KW-0812">Transmembrane</keyword>
<dbReference type="InterPro" id="IPR012336">
    <property type="entry name" value="Thioredoxin-like_fold"/>
</dbReference>
<evidence type="ECO:0000259" key="13">
    <source>
        <dbReference type="PROSITE" id="PS51352"/>
    </source>
</evidence>
<dbReference type="PANTHER" id="PTHR30341">
    <property type="entry name" value="SODIUM ION/PROTON ANTIPORTER NHAA-RELATED"/>
    <property type="match status" value="1"/>
</dbReference>
<accession>A0A285GTP7</accession>
<evidence type="ECO:0000313" key="14">
    <source>
        <dbReference type="EMBL" id="SNY25691.1"/>
    </source>
</evidence>
<keyword evidence="15" id="KW-1185">Reference proteome</keyword>
<feature type="transmembrane region" description="Helical" evidence="12">
    <location>
        <begin position="416"/>
        <end position="433"/>
    </location>
</feature>
<dbReference type="Gene3D" id="1.20.1530.10">
    <property type="entry name" value="Na+/H+ antiporter like domain"/>
    <property type="match status" value="1"/>
</dbReference>
<dbReference type="HAMAP" id="MF_01844">
    <property type="entry name" value="NhaA"/>
    <property type="match status" value="1"/>
</dbReference>
<dbReference type="OrthoDB" id="117402at2"/>
<evidence type="ECO:0000256" key="5">
    <source>
        <dbReference type="ARBA" id="ARBA00022475"/>
    </source>
</evidence>
<proteinExistence type="inferred from homology"/>
<dbReference type="SUPFAM" id="SSF52833">
    <property type="entry name" value="Thioredoxin-like"/>
    <property type="match status" value="1"/>
</dbReference>
<dbReference type="AlphaFoldDB" id="A0A285GTP7"/>
<evidence type="ECO:0000256" key="9">
    <source>
        <dbReference type="ARBA" id="ARBA00023065"/>
    </source>
</evidence>
<reference evidence="14 15" key="1">
    <citation type="submission" date="2017-09" db="EMBL/GenBank/DDBJ databases">
        <authorList>
            <person name="Ehlers B."/>
            <person name="Leendertz F.H."/>
        </authorList>
    </citation>
    <scope>NUCLEOTIDE SEQUENCE [LARGE SCALE GENOMIC DNA]</scope>
    <source>
        <strain evidence="14 15">CGMCC 4.6857</strain>
    </source>
</reference>
<keyword evidence="9 12" id="KW-0406">Ion transport</keyword>
<dbReference type="InterPro" id="IPR023171">
    <property type="entry name" value="Na/H_antiporter_dom_sf"/>
</dbReference>
<evidence type="ECO:0000256" key="12">
    <source>
        <dbReference type="HAMAP-Rule" id="MF_01844"/>
    </source>
</evidence>
<dbReference type="PROSITE" id="PS51352">
    <property type="entry name" value="THIOREDOXIN_2"/>
    <property type="match status" value="1"/>
</dbReference>
<organism evidence="14 15">
    <name type="scientific">Paractinoplanes atraurantiacus</name>
    <dbReference type="NCBI Taxonomy" id="1036182"/>
    <lineage>
        <taxon>Bacteria</taxon>
        <taxon>Bacillati</taxon>
        <taxon>Actinomycetota</taxon>
        <taxon>Actinomycetes</taxon>
        <taxon>Micromonosporales</taxon>
        <taxon>Micromonosporaceae</taxon>
        <taxon>Paractinoplanes</taxon>
    </lineage>
</organism>
<feature type="transmembrane region" description="Helical" evidence="12">
    <location>
        <begin position="312"/>
        <end position="331"/>
    </location>
</feature>
<dbReference type="PANTHER" id="PTHR30341:SF0">
    <property type="entry name" value="NA(+)_H(+) ANTIPORTER NHAA"/>
    <property type="match status" value="1"/>
</dbReference>
<evidence type="ECO:0000256" key="6">
    <source>
        <dbReference type="ARBA" id="ARBA00022692"/>
    </source>
</evidence>
<dbReference type="InterPro" id="IPR004670">
    <property type="entry name" value="NhaA"/>
</dbReference>